<protein>
    <submittedName>
        <fullName evidence="1">Uncharacterized protein</fullName>
    </submittedName>
</protein>
<keyword evidence="2" id="KW-1185">Reference proteome</keyword>
<dbReference type="RefSeq" id="WP_097135696.1">
    <property type="nucleotide sequence ID" value="NZ_OBQD01000001.1"/>
</dbReference>
<gene>
    <name evidence="1" type="ORF">SAMN05892877_101278</name>
</gene>
<accession>A0A285U048</accession>
<dbReference type="AlphaFoldDB" id="A0A285U048"/>
<organism evidence="1 2">
    <name type="scientific">Rhizobium subbaraonis</name>
    <dbReference type="NCBI Taxonomy" id="908946"/>
    <lineage>
        <taxon>Bacteria</taxon>
        <taxon>Pseudomonadati</taxon>
        <taxon>Pseudomonadota</taxon>
        <taxon>Alphaproteobacteria</taxon>
        <taxon>Hyphomicrobiales</taxon>
        <taxon>Rhizobiaceae</taxon>
        <taxon>Rhizobium/Agrobacterium group</taxon>
        <taxon>Rhizobium</taxon>
    </lineage>
</organism>
<sequence length="111" mass="12063">MRIAGNSRLCSPLFILIAGTAPIAGGAARPALAHSFYDIECCSGVDCRPVPDSEITATKKGWRIRTTGEIIKYNSWPVKHSPDGHFHRCAGLGDFSPRGRTQCIYVPDFGE</sequence>
<reference evidence="1 2" key="1">
    <citation type="submission" date="2017-08" db="EMBL/GenBank/DDBJ databases">
        <authorList>
            <person name="de Groot N.N."/>
        </authorList>
    </citation>
    <scope>NUCLEOTIDE SEQUENCE [LARGE SCALE GENOMIC DNA]</scope>
    <source>
        <strain evidence="1 2">JC85</strain>
    </source>
</reference>
<evidence type="ECO:0000313" key="2">
    <source>
        <dbReference type="Proteomes" id="UP000219167"/>
    </source>
</evidence>
<dbReference type="OrthoDB" id="7871245at2"/>
<proteinExistence type="predicted"/>
<name>A0A285U048_9HYPH</name>
<evidence type="ECO:0000313" key="1">
    <source>
        <dbReference type="EMBL" id="SOC35285.1"/>
    </source>
</evidence>
<dbReference type="EMBL" id="OBQD01000001">
    <property type="protein sequence ID" value="SOC35285.1"/>
    <property type="molecule type" value="Genomic_DNA"/>
</dbReference>
<dbReference type="Proteomes" id="UP000219167">
    <property type="component" value="Unassembled WGS sequence"/>
</dbReference>